<dbReference type="PANTHER" id="PTHR42823">
    <property type="entry name" value="ATP SYNTHASE SUBUNIT A, CHLOROPLASTIC"/>
    <property type="match status" value="1"/>
</dbReference>
<dbReference type="GO" id="GO:0042777">
    <property type="term" value="P:proton motive force-driven plasma membrane ATP synthesis"/>
    <property type="evidence" value="ECO:0007669"/>
    <property type="project" value="TreeGrafter"/>
</dbReference>
<dbReference type="GO" id="GO:0005886">
    <property type="term" value="C:plasma membrane"/>
    <property type="evidence" value="ECO:0007669"/>
    <property type="project" value="UniProtKB-SubCell"/>
</dbReference>
<keyword evidence="9 11" id="KW-0472">Membrane</keyword>
<keyword evidence="6 11" id="KW-0375">Hydrogen ion transport</keyword>
<dbReference type="InterPro" id="IPR035908">
    <property type="entry name" value="F0_ATP_A_sf"/>
</dbReference>
<dbReference type="Proteomes" id="UP000235653">
    <property type="component" value="Unassembled WGS sequence"/>
</dbReference>
<feature type="transmembrane region" description="Helical" evidence="11">
    <location>
        <begin position="270"/>
        <end position="290"/>
    </location>
</feature>
<comment type="function">
    <text evidence="11">Key component of the proton channel; it plays a direct role in the translocation of protons across the membrane.</text>
</comment>
<comment type="similarity">
    <text evidence="2 11">Belongs to the ATPase A chain family.</text>
</comment>
<evidence type="ECO:0000256" key="2">
    <source>
        <dbReference type="ARBA" id="ARBA00006810"/>
    </source>
</evidence>
<comment type="subcellular location">
    <subcellularLocation>
        <location evidence="11">Cell membrane</location>
        <topology evidence="11">Multi-pass membrane protein</topology>
    </subcellularLocation>
    <subcellularLocation>
        <location evidence="1">Membrane</location>
        <topology evidence="1">Multi-pass membrane protein</topology>
    </subcellularLocation>
</comment>
<evidence type="ECO:0000256" key="11">
    <source>
        <dbReference type="HAMAP-Rule" id="MF_01393"/>
    </source>
</evidence>
<reference evidence="12 13" key="1">
    <citation type="journal article" date="2017" name="ISME J.">
        <title>Grape pomace compost harbors organohalide-respiring Dehalogenimonas species with novel reductive dehalogenase genes.</title>
        <authorList>
            <person name="Yang Y."/>
            <person name="Higgins S.A."/>
            <person name="Yan J."/>
            <person name="Simsir B."/>
            <person name="Chourey K."/>
            <person name="Iyer R."/>
            <person name="Hettich R.L."/>
            <person name="Baldwin B."/>
            <person name="Ogles D.M."/>
            <person name="Loffler F.E."/>
        </authorList>
    </citation>
    <scope>NUCLEOTIDE SEQUENCE [LARGE SCALE GENOMIC DNA]</scope>
    <source>
        <strain evidence="12 13">GP</strain>
    </source>
</reference>
<keyword evidence="10 11" id="KW-0066">ATP synthesis</keyword>
<name>A0A2P5P9H7_9CHLR</name>
<dbReference type="Pfam" id="PF00119">
    <property type="entry name" value="ATP-synt_A"/>
    <property type="match status" value="1"/>
</dbReference>
<dbReference type="GO" id="GO:0046933">
    <property type="term" value="F:proton-transporting ATP synthase activity, rotational mechanism"/>
    <property type="evidence" value="ECO:0007669"/>
    <property type="project" value="UniProtKB-UniRule"/>
</dbReference>
<dbReference type="PANTHER" id="PTHR42823:SF3">
    <property type="entry name" value="ATP SYNTHASE SUBUNIT A, CHLOROPLASTIC"/>
    <property type="match status" value="1"/>
</dbReference>
<keyword evidence="5 11" id="KW-0812">Transmembrane</keyword>
<keyword evidence="8 11" id="KW-0406">Ion transport</keyword>
<keyword evidence="13" id="KW-1185">Reference proteome</keyword>
<evidence type="ECO:0000256" key="6">
    <source>
        <dbReference type="ARBA" id="ARBA00022781"/>
    </source>
</evidence>
<accession>A0A2P5P9H7</accession>
<keyword evidence="11" id="KW-1003">Cell membrane</keyword>
<keyword evidence="7 11" id="KW-1133">Transmembrane helix</keyword>
<feature type="transmembrane region" description="Helical" evidence="11">
    <location>
        <begin position="297"/>
        <end position="314"/>
    </location>
</feature>
<evidence type="ECO:0000256" key="10">
    <source>
        <dbReference type="ARBA" id="ARBA00023310"/>
    </source>
</evidence>
<evidence type="ECO:0000256" key="7">
    <source>
        <dbReference type="ARBA" id="ARBA00022989"/>
    </source>
</evidence>
<gene>
    <name evidence="11" type="primary">atpB</name>
    <name evidence="12" type="ORF">JP09_003465</name>
</gene>
<dbReference type="EMBL" id="JQAN02000006">
    <property type="protein sequence ID" value="PPD58934.1"/>
    <property type="molecule type" value="Genomic_DNA"/>
</dbReference>
<dbReference type="Gene3D" id="1.20.120.220">
    <property type="entry name" value="ATP synthase, F0 complex, subunit A"/>
    <property type="match status" value="1"/>
</dbReference>
<evidence type="ECO:0000256" key="8">
    <source>
        <dbReference type="ARBA" id="ARBA00023065"/>
    </source>
</evidence>
<evidence type="ECO:0000256" key="3">
    <source>
        <dbReference type="ARBA" id="ARBA00022448"/>
    </source>
</evidence>
<organism evidence="12 13">
    <name type="scientific">Dehalogenimonas etheniformans</name>
    <dbReference type="NCBI Taxonomy" id="1536648"/>
    <lineage>
        <taxon>Bacteria</taxon>
        <taxon>Bacillati</taxon>
        <taxon>Chloroflexota</taxon>
        <taxon>Dehalococcoidia</taxon>
        <taxon>Dehalococcoidales</taxon>
        <taxon>Dehalococcoidaceae</taxon>
        <taxon>Dehalogenimonas</taxon>
    </lineage>
</organism>
<evidence type="ECO:0000256" key="1">
    <source>
        <dbReference type="ARBA" id="ARBA00004141"/>
    </source>
</evidence>
<dbReference type="InterPro" id="IPR045082">
    <property type="entry name" value="ATP_syn_F0_a_bact/chloroplast"/>
</dbReference>
<comment type="caution">
    <text evidence="12">The sequence shown here is derived from an EMBL/GenBank/DDBJ whole genome shotgun (WGS) entry which is preliminary data.</text>
</comment>
<feature type="transmembrane region" description="Helical" evidence="11">
    <location>
        <begin position="177"/>
        <end position="196"/>
    </location>
</feature>
<dbReference type="InterPro" id="IPR023011">
    <property type="entry name" value="ATP_synth_F0_asu_AS"/>
</dbReference>
<dbReference type="OrthoDB" id="9789241at2"/>
<feature type="transmembrane region" description="Helical" evidence="11">
    <location>
        <begin position="20"/>
        <end position="44"/>
    </location>
</feature>
<proteinExistence type="inferred from homology"/>
<evidence type="ECO:0000256" key="4">
    <source>
        <dbReference type="ARBA" id="ARBA00022547"/>
    </source>
</evidence>
<evidence type="ECO:0000256" key="9">
    <source>
        <dbReference type="ARBA" id="ARBA00023136"/>
    </source>
</evidence>
<dbReference type="GO" id="GO:0045259">
    <property type="term" value="C:proton-transporting ATP synthase complex"/>
    <property type="evidence" value="ECO:0007669"/>
    <property type="project" value="UniProtKB-KW"/>
</dbReference>
<dbReference type="InterPro" id="IPR000568">
    <property type="entry name" value="ATP_synth_F0_asu"/>
</dbReference>
<evidence type="ECO:0000313" key="13">
    <source>
        <dbReference type="Proteomes" id="UP000235653"/>
    </source>
</evidence>
<sequence length="330" mass="36212">MPETAQKKKIIGLSKGTFILILLVILGLSIVSFLAGAVGQEIIGADMPSWMIVDKPAPELPAEAIGHIGGIAITNTMLTAWISMITVVLLFWAATRKMKLVPGRLQSFAESVITYLFDFCTDIAGEKNGRRFFPLVATIFLFVITNAWMNLIPGYGSILIAGEHGNVPLLRGANTDINFPLVLAVISFVMVTYWGLKSVGFVHFMSTFFNFKKFGRGVKQLFTGHLKDGLGNILMGLMDIFIGFIELLSYLIRMVSFTFRLFGNMTGGEILLLSIAFLVPFVFATVFYGLELFFGYIQALIFGGLTLVFAHMAVSSHGGEEEPHTESSHS</sequence>
<evidence type="ECO:0000256" key="5">
    <source>
        <dbReference type="ARBA" id="ARBA00022692"/>
    </source>
</evidence>
<feature type="transmembrane region" description="Helical" evidence="11">
    <location>
        <begin position="64"/>
        <end position="94"/>
    </location>
</feature>
<keyword evidence="3 11" id="KW-0813">Transport</keyword>
<dbReference type="AlphaFoldDB" id="A0A2P5P9H7"/>
<keyword evidence="4 11" id="KW-0138">CF(0)</keyword>
<dbReference type="CDD" id="cd00310">
    <property type="entry name" value="ATP-synt_Fo_a_6"/>
    <property type="match status" value="1"/>
</dbReference>
<dbReference type="RefSeq" id="WP_102330420.1">
    <property type="nucleotide sequence ID" value="NZ_CP058566.2"/>
</dbReference>
<protein>
    <recommendedName>
        <fullName evidence="11">ATP synthase subunit a</fullName>
    </recommendedName>
    <alternativeName>
        <fullName evidence="11">ATP synthase F0 sector subunit a</fullName>
    </alternativeName>
    <alternativeName>
        <fullName evidence="11">F-ATPase subunit 6</fullName>
    </alternativeName>
</protein>
<dbReference type="SUPFAM" id="SSF81336">
    <property type="entry name" value="F1F0 ATP synthase subunit A"/>
    <property type="match status" value="1"/>
</dbReference>
<dbReference type="HAMAP" id="MF_01393">
    <property type="entry name" value="ATP_synth_a_bact"/>
    <property type="match status" value="1"/>
</dbReference>
<dbReference type="PROSITE" id="PS00449">
    <property type="entry name" value="ATPASE_A"/>
    <property type="match status" value="1"/>
</dbReference>
<evidence type="ECO:0000313" key="12">
    <source>
        <dbReference type="EMBL" id="PPD58934.1"/>
    </source>
</evidence>
<feature type="transmembrane region" description="Helical" evidence="11">
    <location>
        <begin position="229"/>
        <end position="250"/>
    </location>
</feature>